<sequence>MAQCYTSIFGTLVGCSGCMITIESLASFDASSMHLMTFATFIAVTLDGLIRHKQFSKIRYIPYSAYIEIVLLFFAVSIASNQAYNFEIPFPLFIIFRSGTLLANVILTRLIQRRVYSWSKLSSVLVVTIGIAIFTMEERSVGHVLHKKVPPYWAQFVPLPTFAIGILLMSLCLFGSAYMGLAQEKLYFKHGKYPDEMMFYTHFLSLPLFAFVGESIISDVQKYTDSPNVWIADMLELPLPKQWFRLFLVIFMQLICIRNVYQLSSQMSSLNLTMILTLRKFLNLLLSFLLFNNPFTNKHLLAAGMKSNMKISSLLLFLTQICCFPDSGCNASSKISSPAQKCFSEQEMFVGKWLCQVRRRLKPIALQRTRGWPGLNSSFSGFTMVRTTDSCVIRATCATGGCCWPPFLFNVL</sequence>
<keyword evidence="6 7" id="KW-0472">Membrane</keyword>
<feature type="transmembrane region" description="Helical" evidence="7">
    <location>
        <begin position="199"/>
        <end position="217"/>
    </location>
</feature>
<feature type="transmembrane region" description="Helical" evidence="7">
    <location>
        <begin position="90"/>
        <end position="111"/>
    </location>
</feature>
<keyword evidence="5 7" id="KW-1133">Transmembrane helix</keyword>
<evidence type="ECO:0000256" key="6">
    <source>
        <dbReference type="ARBA" id="ARBA00023136"/>
    </source>
</evidence>
<evidence type="ECO:0000256" key="4">
    <source>
        <dbReference type="ARBA" id="ARBA00022692"/>
    </source>
</evidence>
<organism evidence="8 9">
    <name type="scientific">Ditylenchus dipsaci</name>
    <dbReference type="NCBI Taxonomy" id="166011"/>
    <lineage>
        <taxon>Eukaryota</taxon>
        <taxon>Metazoa</taxon>
        <taxon>Ecdysozoa</taxon>
        <taxon>Nematoda</taxon>
        <taxon>Chromadorea</taxon>
        <taxon>Rhabditida</taxon>
        <taxon>Tylenchina</taxon>
        <taxon>Tylenchomorpha</taxon>
        <taxon>Sphaerularioidea</taxon>
        <taxon>Anguinidae</taxon>
        <taxon>Anguininae</taxon>
        <taxon>Ditylenchus</taxon>
    </lineage>
</organism>
<dbReference type="Pfam" id="PF08449">
    <property type="entry name" value="UAA"/>
    <property type="match status" value="1"/>
</dbReference>
<name>A0A915E282_9BILA</name>
<dbReference type="GO" id="GO:0005462">
    <property type="term" value="F:UDP-N-acetylglucosamine transmembrane transporter activity"/>
    <property type="evidence" value="ECO:0007669"/>
    <property type="project" value="TreeGrafter"/>
</dbReference>
<evidence type="ECO:0000313" key="8">
    <source>
        <dbReference type="Proteomes" id="UP000887574"/>
    </source>
</evidence>
<reference evidence="9" key="1">
    <citation type="submission" date="2022-11" db="UniProtKB">
        <authorList>
            <consortium name="WormBaseParasite"/>
        </authorList>
    </citation>
    <scope>IDENTIFICATION</scope>
</reference>
<feature type="transmembrane region" description="Helical" evidence="7">
    <location>
        <begin position="243"/>
        <end position="261"/>
    </location>
</feature>
<dbReference type="GO" id="GO:0005464">
    <property type="term" value="F:UDP-xylose transmembrane transporter activity"/>
    <property type="evidence" value="ECO:0007669"/>
    <property type="project" value="TreeGrafter"/>
</dbReference>
<dbReference type="InterPro" id="IPR013657">
    <property type="entry name" value="SCL35B1-4/HUT1"/>
</dbReference>
<dbReference type="PANTHER" id="PTHR10778">
    <property type="entry name" value="SOLUTE CARRIER FAMILY 35 MEMBER B"/>
    <property type="match status" value="1"/>
</dbReference>
<feature type="transmembrane region" description="Helical" evidence="7">
    <location>
        <begin position="156"/>
        <end position="178"/>
    </location>
</feature>
<proteinExistence type="inferred from homology"/>
<feature type="transmembrane region" description="Helical" evidence="7">
    <location>
        <begin position="118"/>
        <end position="136"/>
    </location>
</feature>
<dbReference type="Proteomes" id="UP000887574">
    <property type="component" value="Unplaced"/>
</dbReference>
<dbReference type="GO" id="GO:0000139">
    <property type="term" value="C:Golgi membrane"/>
    <property type="evidence" value="ECO:0007669"/>
    <property type="project" value="TreeGrafter"/>
</dbReference>
<dbReference type="PANTHER" id="PTHR10778:SF16">
    <property type="entry name" value="UAA TRANSPORTER"/>
    <property type="match status" value="1"/>
</dbReference>
<evidence type="ECO:0000256" key="1">
    <source>
        <dbReference type="ARBA" id="ARBA00004141"/>
    </source>
</evidence>
<keyword evidence="4 7" id="KW-0812">Transmembrane</keyword>
<feature type="transmembrane region" description="Helical" evidence="7">
    <location>
        <begin position="33"/>
        <end position="51"/>
    </location>
</feature>
<comment type="similarity">
    <text evidence="2">Belongs to the nucleotide-sugar transporter family. SLC35B subfamily.</text>
</comment>
<keyword evidence="8" id="KW-1185">Reference proteome</keyword>
<evidence type="ECO:0000256" key="3">
    <source>
        <dbReference type="ARBA" id="ARBA00022448"/>
    </source>
</evidence>
<keyword evidence="3" id="KW-0813">Transport</keyword>
<accession>A0A915E282</accession>
<protein>
    <submittedName>
        <fullName evidence="9">UDP-xylose and UDP-N-acetylglucosamine transporter</fullName>
    </submittedName>
</protein>
<evidence type="ECO:0000256" key="7">
    <source>
        <dbReference type="SAM" id="Phobius"/>
    </source>
</evidence>
<evidence type="ECO:0000256" key="5">
    <source>
        <dbReference type="ARBA" id="ARBA00022989"/>
    </source>
</evidence>
<evidence type="ECO:0000256" key="2">
    <source>
        <dbReference type="ARBA" id="ARBA00010694"/>
    </source>
</evidence>
<comment type="subcellular location">
    <subcellularLocation>
        <location evidence="1">Membrane</location>
        <topology evidence="1">Multi-pass membrane protein</topology>
    </subcellularLocation>
</comment>
<dbReference type="WBParaSite" id="jg25922.2">
    <property type="protein sequence ID" value="jg25922.2"/>
    <property type="gene ID" value="jg25922"/>
</dbReference>
<feature type="transmembrane region" description="Helical" evidence="7">
    <location>
        <begin position="63"/>
        <end position="84"/>
    </location>
</feature>
<evidence type="ECO:0000313" key="9">
    <source>
        <dbReference type="WBParaSite" id="jg25922.2"/>
    </source>
</evidence>
<dbReference type="AlphaFoldDB" id="A0A915E282"/>
<dbReference type="GO" id="GO:0005789">
    <property type="term" value="C:endoplasmic reticulum membrane"/>
    <property type="evidence" value="ECO:0007669"/>
    <property type="project" value="TreeGrafter"/>
</dbReference>